<dbReference type="EMBL" id="RJVU01046050">
    <property type="protein sequence ID" value="ROL44495.1"/>
    <property type="molecule type" value="Genomic_DNA"/>
</dbReference>
<evidence type="ECO:0000256" key="12">
    <source>
        <dbReference type="SAM" id="MobiDB-lite"/>
    </source>
</evidence>
<dbReference type="PANTHER" id="PTHR12999">
    <property type="entry name" value="ZINC FINGER RAN-BINDING DOMAIN-CONTAINING PROTEIN 2 ZRANB2-RELATED"/>
    <property type="match status" value="1"/>
</dbReference>
<feature type="domain" description="RanBP2-type" evidence="13">
    <location>
        <begin position="9"/>
        <end position="40"/>
    </location>
</feature>
<evidence type="ECO:0000256" key="8">
    <source>
        <dbReference type="ARBA" id="ARBA00022884"/>
    </source>
</evidence>
<keyword evidence="4" id="KW-0479">Metal-binding</keyword>
<dbReference type="FunFam" id="4.10.1060.10:FF:000007">
    <property type="entry name" value="Zinc finger Ran-binding domain-containing protein 2"/>
    <property type="match status" value="1"/>
</dbReference>
<dbReference type="PROSITE" id="PS01358">
    <property type="entry name" value="ZF_RANBP2_1"/>
    <property type="match status" value="2"/>
</dbReference>
<feature type="region of interest" description="Disordered" evidence="12">
    <location>
        <begin position="236"/>
        <end position="279"/>
    </location>
</feature>
<evidence type="ECO:0000259" key="13">
    <source>
        <dbReference type="PROSITE" id="PS50199"/>
    </source>
</evidence>
<dbReference type="FunFam" id="4.10.1060.10:FF:000004">
    <property type="entry name" value="Zinc finger Ran-binding domain-containing protein 2"/>
    <property type="match status" value="1"/>
</dbReference>
<evidence type="ECO:0000256" key="4">
    <source>
        <dbReference type="ARBA" id="ARBA00022723"/>
    </source>
</evidence>
<gene>
    <name evidence="14" type="ORF">DPX16_20764</name>
</gene>
<evidence type="ECO:0000256" key="2">
    <source>
        <dbReference type="ARBA" id="ARBA00017543"/>
    </source>
</evidence>
<keyword evidence="5" id="KW-0677">Repeat</keyword>
<dbReference type="InterPro" id="IPR036443">
    <property type="entry name" value="Znf_RanBP2_sf"/>
</dbReference>
<comment type="subcellular location">
    <subcellularLocation>
        <location evidence="1">Nucleus</location>
    </subcellularLocation>
</comment>
<dbReference type="SMART" id="SM00547">
    <property type="entry name" value="ZnF_RBZ"/>
    <property type="match status" value="2"/>
</dbReference>
<dbReference type="Gene3D" id="4.10.1060.10">
    <property type="entry name" value="Zinc finger, RanBP2-type"/>
    <property type="match status" value="2"/>
</dbReference>
<feature type="compositionally biased region" description="Basic and acidic residues" evidence="12">
    <location>
        <begin position="249"/>
        <end position="268"/>
    </location>
</feature>
<keyword evidence="8" id="KW-0694">RNA-binding</keyword>
<evidence type="ECO:0000256" key="9">
    <source>
        <dbReference type="ARBA" id="ARBA00023242"/>
    </source>
</evidence>
<dbReference type="GO" id="GO:0003723">
    <property type="term" value="F:RNA binding"/>
    <property type="evidence" value="ECO:0007669"/>
    <property type="project" value="UniProtKB-KW"/>
</dbReference>
<feature type="compositionally biased region" description="Basic and acidic residues" evidence="12">
    <location>
        <begin position="139"/>
        <end position="153"/>
    </location>
</feature>
<comment type="caution">
    <text evidence="14">The sequence shown here is derived from an EMBL/GenBank/DDBJ whole genome shotgun (WGS) entry which is preliminary data.</text>
</comment>
<comment type="similarity">
    <text evidence="10">Belongs to the ZRANB2 family.</text>
</comment>
<accession>A0A3N0YE56</accession>
<evidence type="ECO:0000313" key="15">
    <source>
        <dbReference type="Proteomes" id="UP000281406"/>
    </source>
</evidence>
<dbReference type="GO" id="GO:0008270">
    <property type="term" value="F:zinc ion binding"/>
    <property type="evidence" value="ECO:0007669"/>
    <property type="project" value="UniProtKB-KW"/>
</dbReference>
<keyword evidence="7" id="KW-0862">Zinc</keyword>
<dbReference type="AlphaFoldDB" id="A0A3N0YE56"/>
<feature type="region of interest" description="Disordered" evidence="12">
    <location>
        <begin position="137"/>
        <end position="170"/>
    </location>
</feature>
<sequence length="279" mass="31804">MSGKSFRVSDGDWICPDKKCGNVNFARRTSCNRCGREKTTEAKMMKAGGTEIGKTLAEKSRGLFSANDWQCKTCGNVNWARRSECNMCNTPKYAKLEERTGYGGGFNERENLVYNEREESDGEYDEFGRIKKKYRGKSKKDIEKKEEPKKEEKNEGEDDEDDDDEDGDLSKYKLDIPVQELIQFPISISLSLQVQIQVNEVTCTLQEREYPAPDQEKALLPQRRGLVPLHHRLREARRGVVPGPPLRAAKKDAHDRTRLKGAEAHPDHPTLAQAQNRND</sequence>
<evidence type="ECO:0000256" key="5">
    <source>
        <dbReference type="ARBA" id="ARBA00022737"/>
    </source>
</evidence>
<feature type="compositionally biased region" description="Acidic residues" evidence="12">
    <location>
        <begin position="154"/>
        <end position="167"/>
    </location>
</feature>
<dbReference type="GO" id="GO:0005634">
    <property type="term" value="C:nucleus"/>
    <property type="evidence" value="ECO:0007669"/>
    <property type="project" value="UniProtKB-SubCell"/>
</dbReference>
<keyword evidence="6 11" id="KW-0863">Zinc-finger</keyword>
<dbReference type="PANTHER" id="PTHR12999:SF17">
    <property type="entry name" value="ZINC FINGER RAN-BINDING DOMAIN-CONTAINING PROTEIN 2"/>
    <property type="match status" value="1"/>
</dbReference>
<reference evidence="14 15" key="1">
    <citation type="submission" date="2018-10" db="EMBL/GenBank/DDBJ databases">
        <title>Genome assembly for a Yunnan-Guizhou Plateau 3E fish, Anabarilius grahami (Regan), and its evolutionary and genetic applications.</title>
        <authorList>
            <person name="Jiang W."/>
        </authorList>
    </citation>
    <scope>NUCLEOTIDE SEQUENCE [LARGE SCALE GENOMIC DNA]</scope>
    <source>
        <strain evidence="14">AG-KIZ</strain>
        <tissue evidence="14">Muscle</tissue>
    </source>
</reference>
<proteinExistence type="inferred from homology"/>
<dbReference type="Pfam" id="PF00641">
    <property type="entry name" value="Zn_ribbon_RanBP"/>
    <property type="match status" value="2"/>
</dbReference>
<dbReference type="InterPro" id="IPR001876">
    <property type="entry name" value="Znf_RanBP2"/>
</dbReference>
<dbReference type="SUPFAM" id="SSF90209">
    <property type="entry name" value="Ran binding protein zinc finger-like"/>
    <property type="match status" value="2"/>
</dbReference>
<organism evidence="14 15">
    <name type="scientific">Anabarilius grahami</name>
    <name type="common">Kanglang fish</name>
    <name type="synonym">Barilius grahami</name>
    <dbReference type="NCBI Taxonomy" id="495550"/>
    <lineage>
        <taxon>Eukaryota</taxon>
        <taxon>Metazoa</taxon>
        <taxon>Chordata</taxon>
        <taxon>Craniata</taxon>
        <taxon>Vertebrata</taxon>
        <taxon>Euteleostomi</taxon>
        <taxon>Actinopterygii</taxon>
        <taxon>Neopterygii</taxon>
        <taxon>Teleostei</taxon>
        <taxon>Ostariophysi</taxon>
        <taxon>Cypriniformes</taxon>
        <taxon>Xenocyprididae</taxon>
        <taxon>Xenocypridinae</taxon>
        <taxon>Xenocypridinae incertae sedis</taxon>
        <taxon>Anabarilius</taxon>
    </lineage>
</organism>
<feature type="domain" description="RanBP2-type" evidence="13">
    <location>
        <begin position="65"/>
        <end position="94"/>
    </location>
</feature>
<protein>
    <recommendedName>
        <fullName evidence="2">Zinc finger Ran-binding domain-containing protein 2</fullName>
    </recommendedName>
</protein>
<dbReference type="Proteomes" id="UP000281406">
    <property type="component" value="Unassembled WGS sequence"/>
</dbReference>
<evidence type="ECO:0000256" key="3">
    <source>
        <dbReference type="ARBA" id="ARBA00022553"/>
    </source>
</evidence>
<dbReference type="GO" id="GO:0001530">
    <property type="term" value="F:lipopolysaccharide binding"/>
    <property type="evidence" value="ECO:0007669"/>
    <property type="project" value="TreeGrafter"/>
</dbReference>
<keyword evidence="3" id="KW-0597">Phosphoprotein</keyword>
<evidence type="ECO:0000256" key="6">
    <source>
        <dbReference type="ARBA" id="ARBA00022771"/>
    </source>
</evidence>
<dbReference type="PROSITE" id="PS50199">
    <property type="entry name" value="ZF_RANBP2_2"/>
    <property type="match status" value="2"/>
</dbReference>
<evidence type="ECO:0000256" key="7">
    <source>
        <dbReference type="ARBA" id="ARBA00022833"/>
    </source>
</evidence>
<evidence type="ECO:0000256" key="10">
    <source>
        <dbReference type="ARBA" id="ARBA00025731"/>
    </source>
</evidence>
<keyword evidence="15" id="KW-1185">Reference proteome</keyword>
<evidence type="ECO:0000256" key="11">
    <source>
        <dbReference type="PROSITE-ProRule" id="PRU00322"/>
    </source>
</evidence>
<evidence type="ECO:0000313" key="14">
    <source>
        <dbReference type="EMBL" id="ROL44495.1"/>
    </source>
</evidence>
<keyword evidence="9" id="KW-0539">Nucleus</keyword>
<dbReference type="OrthoDB" id="1878647at2759"/>
<name>A0A3N0YE56_ANAGA</name>
<evidence type="ECO:0000256" key="1">
    <source>
        <dbReference type="ARBA" id="ARBA00004123"/>
    </source>
</evidence>